<keyword evidence="8 10" id="KW-0472">Membrane</keyword>
<evidence type="ECO:0000256" key="5">
    <source>
        <dbReference type="ARBA" id="ARBA00022832"/>
    </source>
</evidence>
<evidence type="ECO:0000256" key="2">
    <source>
        <dbReference type="ARBA" id="ARBA00022516"/>
    </source>
</evidence>
<keyword evidence="5 10" id="KW-0276">Fatty acid metabolism</keyword>
<dbReference type="OrthoDB" id="434092at2759"/>
<evidence type="ECO:0000313" key="12">
    <source>
        <dbReference type="Proteomes" id="UP000838878"/>
    </source>
</evidence>
<dbReference type="GO" id="GO:0030148">
    <property type="term" value="P:sphingolipid biosynthetic process"/>
    <property type="evidence" value="ECO:0007669"/>
    <property type="project" value="TreeGrafter"/>
</dbReference>
<evidence type="ECO:0000256" key="9">
    <source>
        <dbReference type="ARBA" id="ARBA00023160"/>
    </source>
</evidence>
<dbReference type="Pfam" id="PF01151">
    <property type="entry name" value="ELO"/>
    <property type="match status" value="1"/>
</dbReference>
<comment type="catalytic activity">
    <reaction evidence="10">
        <text>a very-long-chain acyl-CoA + malonyl-CoA + H(+) = a very-long-chain 3-oxoacyl-CoA + CO2 + CoA</text>
        <dbReference type="Rhea" id="RHEA:32727"/>
        <dbReference type="ChEBI" id="CHEBI:15378"/>
        <dbReference type="ChEBI" id="CHEBI:16526"/>
        <dbReference type="ChEBI" id="CHEBI:57287"/>
        <dbReference type="ChEBI" id="CHEBI:57384"/>
        <dbReference type="ChEBI" id="CHEBI:90725"/>
        <dbReference type="ChEBI" id="CHEBI:90736"/>
        <dbReference type="EC" id="2.3.1.199"/>
    </reaction>
</comment>
<gene>
    <name evidence="11" type="ORF">BINO364_LOCUS13267</name>
</gene>
<evidence type="ECO:0000256" key="7">
    <source>
        <dbReference type="ARBA" id="ARBA00023098"/>
    </source>
</evidence>
<evidence type="ECO:0000313" key="11">
    <source>
        <dbReference type="EMBL" id="CAH0728002.1"/>
    </source>
</evidence>
<evidence type="ECO:0000256" key="8">
    <source>
        <dbReference type="ARBA" id="ARBA00023136"/>
    </source>
</evidence>
<feature type="transmembrane region" description="Helical" evidence="10">
    <location>
        <begin position="197"/>
        <end position="214"/>
    </location>
</feature>
<feature type="transmembrane region" description="Helical" evidence="10">
    <location>
        <begin position="226"/>
        <end position="247"/>
    </location>
</feature>
<dbReference type="PROSITE" id="PS01188">
    <property type="entry name" value="ELO"/>
    <property type="match status" value="1"/>
</dbReference>
<organism evidence="11 12">
    <name type="scientific">Brenthis ino</name>
    <name type="common">lesser marbled fritillary</name>
    <dbReference type="NCBI Taxonomy" id="405034"/>
    <lineage>
        <taxon>Eukaryota</taxon>
        <taxon>Metazoa</taxon>
        <taxon>Ecdysozoa</taxon>
        <taxon>Arthropoda</taxon>
        <taxon>Hexapoda</taxon>
        <taxon>Insecta</taxon>
        <taxon>Pterygota</taxon>
        <taxon>Neoptera</taxon>
        <taxon>Endopterygota</taxon>
        <taxon>Lepidoptera</taxon>
        <taxon>Glossata</taxon>
        <taxon>Ditrysia</taxon>
        <taxon>Papilionoidea</taxon>
        <taxon>Nymphalidae</taxon>
        <taxon>Heliconiinae</taxon>
        <taxon>Argynnini</taxon>
        <taxon>Brenthis</taxon>
    </lineage>
</organism>
<dbReference type="GO" id="GO:0005789">
    <property type="term" value="C:endoplasmic reticulum membrane"/>
    <property type="evidence" value="ECO:0007669"/>
    <property type="project" value="TreeGrafter"/>
</dbReference>
<dbReference type="EC" id="2.3.1.199" evidence="10"/>
<feature type="non-terminal residue" evidence="11">
    <location>
        <position position="273"/>
    </location>
</feature>
<keyword evidence="2 10" id="KW-0444">Lipid biosynthesis</keyword>
<keyword evidence="7 10" id="KW-0443">Lipid metabolism</keyword>
<dbReference type="PANTHER" id="PTHR11157">
    <property type="entry name" value="FATTY ACID ACYL TRANSFERASE-RELATED"/>
    <property type="match status" value="1"/>
</dbReference>
<sequence>MATRVEVTHPESIHHSLLVETWTLNETTVGVSFVILSYLAVVLWILPRFMKYREPYQLTNTLLFYNAFQVAFSAYAVFLYTRYMFNYGIITTRCPKGVDLHKVISEIWPYFIAKHVDLLDTVFIVLRKKDRQVTFLHVFHHALMITWVWFYLMFHPTDHFVAVGFANSFVHVLMYAYYGISSLGPEYSKFIWWKKHLTKVQLVQFILVIMNLHYQQKTTPCPIPSAFHYFGLFCICSFFFLFIHFYVRNYSAIQKKKIDTINIGCNVDMHKMN</sequence>
<dbReference type="Proteomes" id="UP000838878">
    <property type="component" value="Chromosome 7"/>
</dbReference>
<keyword evidence="3 10" id="KW-0808">Transferase</keyword>
<keyword evidence="12" id="KW-1185">Reference proteome</keyword>
<dbReference type="EMBL" id="OV170227">
    <property type="protein sequence ID" value="CAH0728002.1"/>
    <property type="molecule type" value="Genomic_DNA"/>
</dbReference>
<accession>A0A8J9UYA8</accession>
<keyword evidence="9 10" id="KW-0275">Fatty acid biosynthesis</keyword>
<reference evidence="11" key="1">
    <citation type="submission" date="2021-12" db="EMBL/GenBank/DDBJ databases">
        <authorList>
            <person name="Martin H S."/>
        </authorList>
    </citation>
    <scope>NUCLEOTIDE SEQUENCE</scope>
</reference>
<dbReference type="GO" id="GO:0034625">
    <property type="term" value="P:fatty acid elongation, monounsaturated fatty acid"/>
    <property type="evidence" value="ECO:0007669"/>
    <property type="project" value="TreeGrafter"/>
</dbReference>
<name>A0A8J9UYA8_9NEOP</name>
<evidence type="ECO:0000256" key="1">
    <source>
        <dbReference type="ARBA" id="ARBA00004141"/>
    </source>
</evidence>
<dbReference type="GO" id="GO:0042761">
    <property type="term" value="P:very long-chain fatty acid biosynthetic process"/>
    <property type="evidence" value="ECO:0007669"/>
    <property type="project" value="TreeGrafter"/>
</dbReference>
<evidence type="ECO:0000256" key="4">
    <source>
        <dbReference type="ARBA" id="ARBA00022692"/>
    </source>
</evidence>
<dbReference type="GO" id="GO:0034626">
    <property type="term" value="P:fatty acid elongation, polyunsaturated fatty acid"/>
    <property type="evidence" value="ECO:0007669"/>
    <property type="project" value="TreeGrafter"/>
</dbReference>
<keyword evidence="4 10" id="KW-0812">Transmembrane</keyword>
<dbReference type="InterPro" id="IPR002076">
    <property type="entry name" value="ELO_fam"/>
</dbReference>
<dbReference type="GO" id="GO:0009922">
    <property type="term" value="F:fatty acid elongase activity"/>
    <property type="evidence" value="ECO:0007669"/>
    <property type="project" value="UniProtKB-EC"/>
</dbReference>
<comment type="subcellular location">
    <subcellularLocation>
        <location evidence="1">Membrane</location>
        <topology evidence="1">Multi-pass membrane protein</topology>
    </subcellularLocation>
</comment>
<evidence type="ECO:0000256" key="10">
    <source>
        <dbReference type="RuleBase" id="RU361115"/>
    </source>
</evidence>
<protein>
    <recommendedName>
        <fullName evidence="10">Elongation of very long chain fatty acids protein</fullName>
        <ecNumber evidence="10">2.3.1.199</ecNumber>
    </recommendedName>
    <alternativeName>
        <fullName evidence="10">Very-long-chain 3-oxoacyl-CoA synthase</fullName>
    </alternativeName>
</protein>
<proteinExistence type="inferred from homology"/>
<dbReference type="PANTHER" id="PTHR11157:SF103">
    <property type="entry name" value="ELONGATION OF VERY LONG CHAIN FATTY ACIDS PROTEIN"/>
    <property type="match status" value="1"/>
</dbReference>
<keyword evidence="6 10" id="KW-1133">Transmembrane helix</keyword>
<feature type="transmembrane region" description="Helical" evidence="10">
    <location>
        <begin position="133"/>
        <end position="154"/>
    </location>
</feature>
<dbReference type="InterPro" id="IPR030457">
    <property type="entry name" value="ELO_CS"/>
</dbReference>
<dbReference type="GO" id="GO:0019367">
    <property type="term" value="P:fatty acid elongation, saturated fatty acid"/>
    <property type="evidence" value="ECO:0007669"/>
    <property type="project" value="TreeGrafter"/>
</dbReference>
<dbReference type="AlphaFoldDB" id="A0A8J9UYA8"/>
<evidence type="ECO:0000256" key="6">
    <source>
        <dbReference type="ARBA" id="ARBA00022989"/>
    </source>
</evidence>
<feature type="transmembrane region" description="Helical" evidence="10">
    <location>
        <begin position="160"/>
        <end position="177"/>
    </location>
</feature>
<evidence type="ECO:0000256" key="3">
    <source>
        <dbReference type="ARBA" id="ARBA00022679"/>
    </source>
</evidence>
<feature type="transmembrane region" description="Helical" evidence="10">
    <location>
        <begin position="58"/>
        <end position="78"/>
    </location>
</feature>
<feature type="transmembrane region" description="Helical" evidence="10">
    <location>
        <begin position="27"/>
        <end position="46"/>
    </location>
</feature>
<feature type="transmembrane region" description="Helical" evidence="10">
    <location>
        <begin position="107"/>
        <end position="126"/>
    </location>
</feature>
<comment type="similarity">
    <text evidence="10">Belongs to the ELO family.</text>
</comment>